<reference evidence="3" key="1">
    <citation type="journal article" date="2014" name="Int. J. Syst. Evol. Microbiol.">
        <title>Complete genome sequence of Corynebacterium casei LMG S-19264T (=DSM 44701T), isolated from a smear-ripened cheese.</title>
        <authorList>
            <consortium name="US DOE Joint Genome Institute (JGI-PGF)"/>
            <person name="Walter F."/>
            <person name="Albersmeier A."/>
            <person name="Kalinowski J."/>
            <person name="Ruckert C."/>
        </authorList>
    </citation>
    <scope>NUCLEOTIDE SEQUENCE</scope>
    <source>
        <strain evidence="3">KCTC 12343</strain>
    </source>
</reference>
<dbReference type="Pfam" id="PF24705">
    <property type="entry name" value="DUF7668"/>
    <property type="match status" value="1"/>
</dbReference>
<dbReference type="Proteomes" id="UP000628442">
    <property type="component" value="Unassembled WGS sequence"/>
</dbReference>
<dbReference type="EMBL" id="BMWV01000004">
    <property type="protein sequence ID" value="GGY39973.1"/>
    <property type="molecule type" value="Genomic_DNA"/>
</dbReference>
<comment type="caution">
    <text evidence="3">The sequence shown here is derived from an EMBL/GenBank/DDBJ whole genome shotgun (WGS) entry which is preliminary data.</text>
</comment>
<feature type="region of interest" description="Disordered" evidence="1">
    <location>
        <begin position="1"/>
        <end position="24"/>
    </location>
</feature>
<feature type="domain" description="DUF7668" evidence="2">
    <location>
        <begin position="36"/>
        <end position="96"/>
    </location>
</feature>
<reference evidence="3" key="2">
    <citation type="submission" date="2022-12" db="EMBL/GenBank/DDBJ databases">
        <authorList>
            <person name="Sun Q."/>
            <person name="Kim S."/>
        </authorList>
    </citation>
    <scope>NUCLEOTIDE SEQUENCE</scope>
    <source>
        <strain evidence="3">KCTC 12343</strain>
    </source>
</reference>
<name>A0AA87XTJ6_9BURK</name>
<evidence type="ECO:0000259" key="2">
    <source>
        <dbReference type="Pfam" id="PF24705"/>
    </source>
</evidence>
<evidence type="ECO:0000313" key="4">
    <source>
        <dbReference type="Proteomes" id="UP000628442"/>
    </source>
</evidence>
<dbReference type="RefSeq" id="WP_218943780.1">
    <property type="nucleotide sequence ID" value="NZ_BMWV01000004.1"/>
</dbReference>
<protein>
    <recommendedName>
        <fullName evidence="2">DUF7668 domain-containing protein</fullName>
    </recommendedName>
</protein>
<dbReference type="InterPro" id="IPR056085">
    <property type="entry name" value="DUF7668"/>
</dbReference>
<evidence type="ECO:0000256" key="1">
    <source>
        <dbReference type="SAM" id="MobiDB-lite"/>
    </source>
</evidence>
<organism evidence="3 4">
    <name type="scientific">Pseudoduganella albidiflava</name>
    <dbReference type="NCBI Taxonomy" id="321983"/>
    <lineage>
        <taxon>Bacteria</taxon>
        <taxon>Pseudomonadati</taxon>
        <taxon>Pseudomonadota</taxon>
        <taxon>Betaproteobacteria</taxon>
        <taxon>Burkholderiales</taxon>
        <taxon>Oxalobacteraceae</taxon>
        <taxon>Telluria group</taxon>
        <taxon>Pseudoduganella</taxon>
    </lineage>
</organism>
<evidence type="ECO:0000313" key="3">
    <source>
        <dbReference type="EMBL" id="GGY39973.1"/>
    </source>
</evidence>
<proteinExistence type="predicted"/>
<accession>A0AA87XTJ6</accession>
<gene>
    <name evidence="3" type="ORF">GCM10007387_22650</name>
</gene>
<sequence length="107" mass="12088">MPTHPQDEDMTGQVIKDSEREGPIPSAWRPILKSIVDAFVRQDYGLLTGIPGVAPLPEQTARQIREYIEEYGATLIPLPEESWASSVCIRMKDHWDAGRSLDRGRRS</sequence>
<dbReference type="AlphaFoldDB" id="A0AA87XTJ6"/>